<evidence type="ECO:0000259" key="6">
    <source>
        <dbReference type="PROSITE" id="PS50157"/>
    </source>
</evidence>
<feature type="domain" description="C2H2-type" evidence="6">
    <location>
        <begin position="4"/>
        <end position="27"/>
    </location>
</feature>
<dbReference type="EnsemblMetazoa" id="GPAI005704-RA">
    <property type="protein sequence ID" value="GPAI005704-PA"/>
    <property type="gene ID" value="GPAI005704"/>
</dbReference>
<dbReference type="Pfam" id="PF12416">
    <property type="entry name" value="DUF3668"/>
    <property type="match status" value="1"/>
</dbReference>
<reference evidence="7" key="2">
    <citation type="submission" date="2020-05" db="UniProtKB">
        <authorList>
            <consortium name="EnsemblMetazoa"/>
        </authorList>
    </citation>
    <scope>IDENTIFICATION</scope>
    <source>
        <strain evidence="7">IAEA</strain>
    </source>
</reference>
<evidence type="ECO:0000256" key="1">
    <source>
        <dbReference type="ARBA" id="ARBA00022723"/>
    </source>
</evidence>
<sequence length="344" mass="39417">MKLFKCPDCYRTYNRKDRYNAHLKKYHNPVNGQLLPVVRGKSSKKDTNKQVAIKVKQKHLCALYGLALSSASCLAIHMRRHTGERPYKCDICELAFARHSDEEKENTYCIFLHIVEGIGFNIPDGMGDTTEQRKSRIILKASLKGVKFEVEGHLLFSETATIFNSNCIWECELDDIKRMKTDNRPMKVECFLKSGRSDNSPHRPIGSLLFPMRGVQILPQLTNISRKQHPTAGTLNRECMVSPHASETSLMLQSQSNVYVQLLEQVGLIQVGKNPDVDCDIFAVTLTFKQVKNVTRLLQLEQNVCQYESNVFGFHYDFWAATHTWKFKYHQATATLIHTHIHTS</sequence>
<dbReference type="GO" id="GO:0043565">
    <property type="term" value="F:sequence-specific DNA binding"/>
    <property type="evidence" value="ECO:0007669"/>
    <property type="project" value="TreeGrafter"/>
</dbReference>
<keyword evidence="3 5" id="KW-0863">Zinc-finger</keyword>
<dbReference type="InterPro" id="IPR035892">
    <property type="entry name" value="C2_domain_sf"/>
</dbReference>
<dbReference type="PANTHER" id="PTHR24408:SF58">
    <property type="entry name" value="TRANSCRIPTION FACTOR (TFIIIA), PUTATIVE (AFU_ORTHOLOGUE AFUA_1G05150)-RELATED"/>
    <property type="match status" value="1"/>
</dbReference>
<dbReference type="GO" id="GO:0000981">
    <property type="term" value="F:DNA-binding transcription factor activity, RNA polymerase II-specific"/>
    <property type="evidence" value="ECO:0007669"/>
    <property type="project" value="TreeGrafter"/>
</dbReference>
<keyword evidence="2" id="KW-0677">Repeat</keyword>
<evidence type="ECO:0000256" key="3">
    <source>
        <dbReference type="ARBA" id="ARBA00022771"/>
    </source>
</evidence>
<evidence type="ECO:0000313" key="7">
    <source>
        <dbReference type="EnsemblMetazoa" id="GPAI005704-PA"/>
    </source>
</evidence>
<evidence type="ECO:0000256" key="2">
    <source>
        <dbReference type="ARBA" id="ARBA00022737"/>
    </source>
</evidence>
<dbReference type="STRING" id="7398.A0A1A9Z6W5"/>
<dbReference type="SUPFAM" id="SSF57667">
    <property type="entry name" value="beta-beta-alpha zinc fingers"/>
    <property type="match status" value="1"/>
</dbReference>
<dbReference type="Proteomes" id="UP000092445">
    <property type="component" value="Unassembled WGS sequence"/>
</dbReference>
<dbReference type="Gene3D" id="2.60.40.150">
    <property type="entry name" value="C2 domain"/>
    <property type="match status" value="1"/>
</dbReference>
<dbReference type="GO" id="GO:0008270">
    <property type="term" value="F:zinc ion binding"/>
    <property type="evidence" value="ECO:0007669"/>
    <property type="project" value="UniProtKB-KW"/>
</dbReference>
<accession>A0A1A9Z6W5</accession>
<dbReference type="Pfam" id="PF00096">
    <property type="entry name" value="zf-C2H2"/>
    <property type="match status" value="1"/>
</dbReference>
<feature type="domain" description="C2H2-type" evidence="6">
    <location>
        <begin position="59"/>
        <end position="86"/>
    </location>
</feature>
<dbReference type="VEuPathDB" id="VectorBase:GPAI005704"/>
<keyword evidence="1" id="KW-0479">Metal-binding</keyword>
<evidence type="ECO:0000256" key="5">
    <source>
        <dbReference type="PROSITE-ProRule" id="PRU00042"/>
    </source>
</evidence>
<evidence type="ECO:0000256" key="4">
    <source>
        <dbReference type="ARBA" id="ARBA00022833"/>
    </source>
</evidence>
<dbReference type="InterPro" id="IPR013087">
    <property type="entry name" value="Znf_C2H2_type"/>
</dbReference>
<protein>
    <recommendedName>
        <fullName evidence="6">C2H2-type domain-containing protein</fullName>
    </recommendedName>
</protein>
<dbReference type="GO" id="GO:0005634">
    <property type="term" value="C:nucleus"/>
    <property type="evidence" value="ECO:0007669"/>
    <property type="project" value="TreeGrafter"/>
</dbReference>
<dbReference type="Gene3D" id="3.30.160.60">
    <property type="entry name" value="Classic Zinc Finger"/>
    <property type="match status" value="2"/>
</dbReference>
<keyword evidence="8" id="KW-1185">Reference proteome</keyword>
<name>A0A1A9Z6W5_GLOPL</name>
<reference evidence="8" key="1">
    <citation type="submission" date="2014-03" db="EMBL/GenBank/DDBJ databases">
        <authorList>
            <person name="Aksoy S."/>
            <person name="Warren W."/>
            <person name="Wilson R.K."/>
        </authorList>
    </citation>
    <scope>NUCLEOTIDE SEQUENCE [LARGE SCALE GENOMIC DNA]</scope>
    <source>
        <strain evidence="8">IAEA</strain>
    </source>
</reference>
<dbReference type="PANTHER" id="PTHR24408">
    <property type="entry name" value="ZINC FINGER PROTEIN"/>
    <property type="match status" value="1"/>
</dbReference>
<dbReference type="PROSITE" id="PS00028">
    <property type="entry name" value="ZINC_FINGER_C2H2_1"/>
    <property type="match status" value="1"/>
</dbReference>
<dbReference type="InterPro" id="IPR022136">
    <property type="entry name" value="DUF3668"/>
</dbReference>
<organism evidence="7 8">
    <name type="scientific">Glossina pallidipes</name>
    <name type="common">Tsetse fly</name>
    <dbReference type="NCBI Taxonomy" id="7398"/>
    <lineage>
        <taxon>Eukaryota</taxon>
        <taxon>Metazoa</taxon>
        <taxon>Ecdysozoa</taxon>
        <taxon>Arthropoda</taxon>
        <taxon>Hexapoda</taxon>
        <taxon>Insecta</taxon>
        <taxon>Pterygota</taxon>
        <taxon>Neoptera</taxon>
        <taxon>Endopterygota</taxon>
        <taxon>Diptera</taxon>
        <taxon>Brachycera</taxon>
        <taxon>Muscomorpha</taxon>
        <taxon>Hippoboscoidea</taxon>
        <taxon>Glossinidae</taxon>
        <taxon>Glossina</taxon>
    </lineage>
</organism>
<evidence type="ECO:0000313" key="8">
    <source>
        <dbReference type="Proteomes" id="UP000092445"/>
    </source>
</evidence>
<proteinExistence type="predicted"/>
<dbReference type="AlphaFoldDB" id="A0A1A9Z6W5"/>
<dbReference type="InterPro" id="IPR036236">
    <property type="entry name" value="Znf_C2H2_sf"/>
</dbReference>
<dbReference type="PROSITE" id="PS50157">
    <property type="entry name" value="ZINC_FINGER_C2H2_2"/>
    <property type="match status" value="2"/>
</dbReference>
<keyword evidence="4" id="KW-0862">Zinc</keyword>